<dbReference type="Pfam" id="PF02517">
    <property type="entry name" value="Rce1-like"/>
    <property type="match status" value="2"/>
</dbReference>
<protein>
    <recommendedName>
        <fullName evidence="2">CAAX prenyl protease 2/Lysostaphin resistance protein A-like domain-containing protein</fullName>
    </recommendedName>
</protein>
<evidence type="ECO:0000313" key="4">
    <source>
        <dbReference type="Proteomes" id="UP000245468"/>
    </source>
</evidence>
<feature type="transmembrane region" description="Helical" evidence="1">
    <location>
        <begin position="7"/>
        <end position="25"/>
    </location>
</feature>
<feature type="transmembrane region" description="Helical" evidence="1">
    <location>
        <begin position="292"/>
        <end position="310"/>
    </location>
</feature>
<dbReference type="GO" id="GO:0004175">
    <property type="term" value="F:endopeptidase activity"/>
    <property type="evidence" value="ECO:0007669"/>
    <property type="project" value="UniProtKB-ARBA"/>
</dbReference>
<feature type="domain" description="CAAX prenyl protease 2/Lysostaphin resistance protein A-like" evidence="2">
    <location>
        <begin position="232"/>
        <end position="310"/>
    </location>
</feature>
<keyword evidence="1" id="KW-0812">Transmembrane</keyword>
<accession>A0A2S2DUX1</accession>
<feature type="transmembrane region" description="Helical" evidence="1">
    <location>
        <begin position="268"/>
        <end position="286"/>
    </location>
</feature>
<feature type="transmembrane region" description="Helical" evidence="1">
    <location>
        <begin position="31"/>
        <end position="51"/>
    </location>
</feature>
<dbReference type="GO" id="GO:0080120">
    <property type="term" value="P:CAAX-box protein maturation"/>
    <property type="evidence" value="ECO:0007669"/>
    <property type="project" value="UniProtKB-ARBA"/>
</dbReference>
<evidence type="ECO:0000313" key="3">
    <source>
        <dbReference type="EMBL" id="AWL08607.1"/>
    </source>
</evidence>
<feature type="transmembrane region" description="Helical" evidence="1">
    <location>
        <begin position="94"/>
        <end position="115"/>
    </location>
</feature>
<keyword evidence="1" id="KW-1133">Transmembrane helix</keyword>
<feature type="transmembrane region" description="Helical" evidence="1">
    <location>
        <begin position="364"/>
        <end position="383"/>
    </location>
</feature>
<reference evidence="4" key="1">
    <citation type="submission" date="2018-05" db="EMBL/GenBank/DDBJ databases">
        <title>Pseudarcicella sp. HME7025 Genome sequencing and assembly.</title>
        <authorList>
            <person name="Kim H."/>
            <person name="Kang H."/>
            <person name="Joh K."/>
        </authorList>
    </citation>
    <scope>NUCLEOTIDE SEQUENCE [LARGE SCALE GENOMIC DNA]</scope>
    <source>
        <strain evidence="4">HME7025</strain>
    </source>
</reference>
<evidence type="ECO:0000259" key="2">
    <source>
        <dbReference type="Pfam" id="PF02517"/>
    </source>
</evidence>
<dbReference type="InterPro" id="IPR003675">
    <property type="entry name" value="Rce1/LyrA-like_dom"/>
</dbReference>
<evidence type="ECO:0000256" key="1">
    <source>
        <dbReference type="SAM" id="Phobius"/>
    </source>
</evidence>
<gene>
    <name evidence="3" type="ORF">HME7025_00736</name>
</gene>
<dbReference type="AlphaFoldDB" id="A0A2S2DUX1"/>
<feature type="transmembrane region" description="Helical" evidence="1">
    <location>
        <begin position="152"/>
        <end position="172"/>
    </location>
</feature>
<sequence>MNSYSKSIQQGGIMTALLYAVFLYLNKDVPSQELLISSGYFLVLYAFIFTLGRPAVVEKLQDMYHLKKERALVVPLFLFLLLISHYLFHGINPFIGSSGLYFFLYLFPTLAFLAFPKQEASWSDLIILLLILIPSTIIHFPGNSDIPFDTDGFSSVQKIILILGAAYSFVVVRKLPDVGFYPTWKWSHMGVALGSWLSFLGFVYIAGIAWNFNISQPFAGFAWLLIPAAIRELIRVYIGTALFEELFFRGLIQNLLAKKIAILSNWKAYWTWGAILFTILSFYTGYAMYKDLFWFPGLISIVLFAGAYFLEKNHVAKAGTYTSLAITSMFFGLVHFHAGSVIFVGLASVAGWAYGYTYIKTKNVFYAALVHCLVNCSEFLFSLHTIK</sequence>
<dbReference type="EMBL" id="CP029346">
    <property type="protein sequence ID" value="AWL08607.1"/>
    <property type="molecule type" value="Genomic_DNA"/>
</dbReference>
<keyword evidence="4" id="KW-1185">Reference proteome</keyword>
<dbReference type="KEGG" id="psez:HME7025_00736"/>
<feature type="domain" description="CAAX prenyl protease 2/Lysostaphin resistance protein A-like" evidence="2">
    <location>
        <begin position="319"/>
        <end position="376"/>
    </location>
</feature>
<dbReference type="RefSeq" id="WP_109322348.1">
    <property type="nucleotide sequence ID" value="NZ_CP029346.1"/>
</dbReference>
<feature type="transmembrane region" description="Helical" evidence="1">
    <location>
        <begin position="330"/>
        <end position="352"/>
    </location>
</feature>
<organism evidence="3 4">
    <name type="scientific">Aquirufa nivalisilvae</name>
    <dbReference type="NCBI Taxonomy" id="2516557"/>
    <lineage>
        <taxon>Bacteria</taxon>
        <taxon>Pseudomonadati</taxon>
        <taxon>Bacteroidota</taxon>
        <taxon>Cytophagia</taxon>
        <taxon>Cytophagales</taxon>
        <taxon>Flectobacillaceae</taxon>
        <taxon>Aquirufa</taxon>
    </lineage>
</organism>
<dbReference type="OrthoDB" id="324900at2"/>
<proteinExistence type="predicted"/>
<feature type="transmembrane region" description="Helical" evidence="1">
    <location>
        <begin position="193"/>
        <end position="212"/>
    </location>
</feature>
<feature type="transmembrane region" description="Helical" evidence="1">
    <location>
        <begin position="71"/>
        <end position="88"/>
    </location>
</feature>
<name>A0A2S2DUX1_9BACT</name>
<dbReference type="Proteomes" id="UP000245468">
    <property type="component" value="Chromosome"/>
</dbReference>
<feature type="transmembrane region" description="Helical" evidence="1">
    <location>
        <begin position="122"/>
        <end position="140"/>
    </location>
</feature>
<keyword evidence="1" id="KW-0472">Membrane</keyword>